<evidence type="ECO:0000313" key="4">
    <source>
        <dbReference type="Proteomes" id="UP000060043"/>
    </source>
</evidence>
<organism evidence="2 5">
    <name type="scientific">Sulfolobus acidocaldarius</name>
    <dbReference type="NCBI Taxonomy" id="2285"/>
    <lineage>
        <taxon>Archaea</taxon>
        <taxon>Thermoproteota</taxon>
        <taxon>Thermoprotei</taxon>
        <taxon>Sulfolobales</taxon>
        <taxon>Sulfolobaceae</taxon>
        <taxon>Sulfolobus</taxon>
    </lineage>
</organism>
<evidence type="ECO:0000256" key="1">
    <source>
        <dbReference type="SAM" id="Phobius"/>
    </source>
</evidence>
<dbReference type="OrthoDB" id="44027at2157"/>
<protein>
    <recommendedName>
        <fullName evidence="6">MFS transporter</fullName>
    </recommendedName>
</protein>
<dbReference type="Proteomes" id="UP000060043">
    <property type="component" value="Chromosome"/>
</dbReference>
<keyword evidence="1" id="KW-1133">Transmembrane helix</keyword>
<accession>A0A0U3F799</accession>
<feature type="transmembrane region" description="Helical" evidence="1">
    <location>
        <begin position="229"/>
        <end position="249"/>
    </location>
</feature>
<feature type="transmembrane region" description="Helical" evidence="1">
    <location>
        <begin position="311"/>
        <end position="332"/>
    </location>
</feature>
<dbReference type="EMBL" id="CP013694">
    <property type="protein sequence ID" value="ALU29018.1"/>
    <property type="molecule type" value="Genomic_DNA"/>
</dbReference>
<feature type="transmembrane region" description="Helical" evidence="1">
    <location>
        <begin position="344"/>
        <end position="368"/>
    </location>
</feature>
<feature type="transmembrane region" description="Helical" evidence="1">
    <location>
        <begin position="166"/>
        <end position="183"/>
    </location>
</feature>
<reference evidence="4 5" key="1">
    <citation type="submission" date="2015-12" db="EMBL/GenBank/DDBJ databases">
        <title>A stable core within a dynamic pangenome in Sulfolobus acidocaldarius.</title>
        <authorList>
            <person name="Anderson R."/>
            <person name="Kouris A."/>
            <person name="Seward C."/>
            <person name="Campbell K."/>
            <person name="Whitaker R."/>
        </authorList>
    </citation>
    <scope>NUCLEOTIDE SEQUENCE [LARGE SCALE GENOMIC DNA]</scope>
    <source>
        <strain evidence="2 5">GG12-C01-09</strain>
        <strain evidence="3 4">NG05B_CO5_07</strain>
    </source>
</reference>
<keyword evidence="1" id="KW-0812">Transmembrane</keyword>
<feature type="transmembrane region" description="Helical" evidence="1">
    <location>
        <begin position="63"/>
        <end position="84"/>
    </location>
</feature>
<keyword evidence="1" id="KW-0472">Membrane</keyword>
<gene>
    <name evidence="2" type="ORF">ATY89_03015</name>
    <name evidence="3" type="ORF">ATZ20_06040</name>
</gene>
<feature type="transmembrane region" description="Helical" evidence="1">
    <location>
        <begin position="96"/>
        <end position="115"/>
    </location>
</feature>
<feature type="transmembrane region" description="Helical" evidence="1">
    <location>
        <begin position="189"/>
        <end position="208"/>
    </location>
</feature>
<sequence length="404" mass="45603">MGGYDALESNLFYPGKEIFRVIDMKDSIRKDNLISYFLLLFVNSASAQYFYLPVYFEYYLNDAEYAFLFSTINVTLRAIISPFAAELLKNKPKLMVSLAFAYQVVFSLILFYKLLPPNLLVIVVIATINAVATSLLLFLNAIFFSYSEPTIFSRYQRANVFISSKFTGYVVGSVVSILILFFLNSIHFLFLASATIWLISIPIIFTLHTRNARINKPNILEIKRVFTNFSPLLLLSFMFSMSLATMGGLMEPLIFNNINAVGWFSISFILANVLGSIVPLYFPKSKAFIGIVFGMTVSTLTEFLFPITPQLYLLVIYGVLSQVGNSLVWPAMIAKIMSRSEYPVLESGILTTITDMSTLIANSFAVLLFPEFNVFTLSLFSVINLAVWIIYFLKEKTVLEDKPG</sequence>
<dbReference type="AlphaFoldDB" id="A0A0U3F799"/>
<name>A0A0U3F799_9CREN</name>
<evidence type="ECO:0000313" key="5">
    <source>
        <dbReference type="Proteomes" id="UP000065473"/>
    </source>
</evidence>
<evidence type="ECO:0000313" key="3">
    <source>
        <dbReference type="EMBL" id="ALU31745.1"/>
    </source>
</evidence>
<evidence type="ECO:0008006" key="6">
    <source>
        <dbReference type="Google" id="ProtNLM"/>
    </source>
</evidence>
<feature type="transmembrane region" description="Helical" evidence="1">
    <location>
        <begin position="261"/>
        <end position="282"/>
    </location>
</feature>
<feature type="transmembrane region" description="Helical" evidence="1">
    <location>
        <begin position="287"/>
        <end position="305"/>
    </location>
</feature>
<dbReference type="RefSeq" id="WP_015385471.1">
    <property type="nucleotide sequence ID" value="NZ_LPRD01000003.1"/>
</dbReference>
<dbReference type="SUPFAM" id="SSF103473">
    <property type="entry name" value="MFS general substrate transporter"/>
    <property type="match status" value="1"/>
</dbReference>
<dbReference type="Proteomes" id="UP000065473">
    <property type="component" value="Chromosome"/>
</dbReference>
<proteinExistence type="predicted"/>
<feature type="transmembrane region" description="Helical" evidence="1">
    <location>
        <begin position="33"/>
        <end position="51"/>
    </location>
</feature>
<feature type="transmembrane region" description="Helical" evidence="1">
    <location>
        <begin position="121"/>
        <end position="146"/>
    </location>
</feature>
<evidence type="ECO:0000313" key="2">
    <source>
        <dbReference type="EMBL" id="ALU29018.1"/>
    </source>
</evidence>
<feature type="transmembrane region" description="Helical" evidence="1">
    <location>
        <begin position="374"/>
        <end position="393"/>
    </location>
</feature>
<dbReference type="InterPro" id="IPR036259">
    <property type="entry name" value="MFS_trans_sf"/>
</dbReference>
<dbReference type="EMBL" id="CP013695">
    <property type="protein sequence ID" value="ALU31745.1"/>
    <property type="molecule type" value="Genomic_DNA"/>
</dbReference>